<comment type="caution">
    <text evidence="12">The sequence shown here is derived from an EMBL/GenBank/DDBJ whole genome shotgun (WGS) entry which is preliminary data.</text>
</comment>
<feature type="transmembrane region" description="Helical" evidence="10">
    <location>
        <begin position="458"/>
        <end position="476"/>
    </location>
</feature>
<evidence type="ECO:0000256" key="9">
    <source>
        <dbReference type="ARBA" id="ARBA00047561"/>
    </source>
</evidence>
<dbReference type="Gene3D" id="1.10.8.610">
    <property type="entry name" value="SirC, precorrin-2 dehydrogenase, C-terminal helical domain-like"/>
    <property type="match status" value="1"/>
</dbReference>
<dbReference type="InterPro" id="IPR028161">
    <property type="entry name" value="Met8-like"/>
</dbReference>
<keyword evidence="13" id="KW-1185">Reference proteome</keyword>
<keyword evidence="7 10" id="KW-0472">Membrane</keyword>
<proteinExistence type="inferred from homology"/>
<organism evidence="12 13">
    <name type="scientific">Taibaiella chishuiensis</name>
    <dbReference type="NCBI Taxonomy" id="1434707"/>
    <lineage>
        <taxon>Bacteria</taxon>
        <taxon>Pseudomonadati</taxon>
        <taxon>Bacteroidota</taxon>
        <taxon>Chitinophagia</taxon>
        <taxon>Chitinophagales</taxon>
        <taxon>Chitinophagaceae</taxon>
        <taxon>Taibaiella</taxon>
    </lineage>
</organism>
<dbReference type="PANTHER" id="PTHR35330:SF1">
    <property type="entry name" value="SIROHEME BIOSYNTHESIS PROTEIN MET8"/>
    <property type="match status" value="1"/>
</dbReference>
<sequence>MSRSPDMQTIQPAPAVQGNTLFPVFLKLQQLRLLIVGGGAVALEKLQAVLQQSPATEITLVARTINTEIRALAATQDLLQLQEKAYEPADLRFADLVIVAVDDPATSAAICCDARSAGILVNVADQPDLCDFYLGSIVHKGSLKIAISTNGQSPTVAKRMKEVLQESLPDEMEPLLQHMHQLRHRIKGDFSEKVRRLNRLTGSLVQRNNNDFGREKRQWKRVAYGFFFAFVFLFAGTLLGSYISISDIGAGIVHYGSQLDRQFYWMLLAGFLAQMVDGALGMGYGVTCTSVLLSAGVPLPAISSSIHTAEMFSSGASGFSHYKFGNVNKKLFRLILVPGVLGAVAGAGLLTWLGQQYASVIRPLLAVYTLLLGIRILRNAFKKNIGARKKLKHVGWLAGAGGFLDSFGGGGWGPLVTSTLIAKGRTPRYVIGTVSLSEFFVTLASALAFFSFIGISHWQIILGLVIGGLTAAPFAARLAGKLPLKTMFLSVGFLIIIWSLNILIRVLVS</sequence>
<dbReference type="InterPro" id="IPR042518">
    <property type="entry name" value="SirC_C"/>
</dbReference>
<dbReference type="UniPathway" id="UPA00262">
    <property type="reaction ID" value="UER00222"/>
</dbReference>
<dbReference type="GO" id="GO:0043115">
    <property type="term" value="F:precorrin-2 dehydrogenase activity"/>
    <property type="evidence" value="ECO:0007669"/>
    <property type="project" value="UniProtKB-EC"/>
</dbReference>
<keyword evidence="6" id="KW-0520">NAD</keyword>
<dbReference type="AlphaFoldDB" id="A0A2P8CR25"/>
<keyword evidence="3 10" id="KW-0812">Transmembrane</keyword>
<feature type="transmembrane region" description="Helical" evidence="10">
    <location>
        <begin position="263"/>
        <end position="284"/>
    </location>
</feature>
<evidence type="ECO:0000256" key="4">
    <source>
        <dbReference type="ARBA" id="ARBA00022989"/>
    </source>
</evidence>
<dbReference type="SUPFAM" id="SSF51735">
    <property type="entry name" value="NAD(P)-binding Rossmann-fold domains"/>
    <property type="match status" value="1"/>
</dbReference>
<dbReference type="InterPro" id="IPR036291">
    <property type="entry name" value="NAD(P)-bd_dom_sf"/>
</dbReference>
<dbReference type="Pfam" id="PF13241">
    <property type="entry name" value="NAD_binding_7"/>
    <property type="match status" value="1"/>
</dbReference>
<keyword evidence="8" id="KW-0627">Porphyrin biosynthesis</keyword>
<evidence type="ECO:0000256" key="2">
    <source>
        <dbReference type="ARBA" id="ARBA00005010"/>
    </source>
</evidence>
<dbReference type="RefSeq" id="WP_245882156.1">
    <property type="nucleotide sequence ID" value="NZ_PYGD01000017.1"/>
</dbReference>
<dbReference type="GO" id="GO:0019354">
    <property type="term" value="P:siroheme biosynthetic process"/>
    <property type="evidence" value="ECO:0007669"/>
    <property type="project" value="UniProtKB-UniPathway"/>
</dbReference>
<evidence type="ECO:0000256" key="5">
    <source>
        <dbReference type="ARBA" id="ARBA00023002"/>
    </source>
</evidence>
<feature type="domain" description="Siroheme synthase central" evidence="11">
    <location>
        <begin position="141"/>
        <end position="164"/>
    </location>
</feature>
<evidence type="ECO:0000313" key="13">
    <source>
        <dbReference type="Proteomes" id="UP000240572"/>
    </source>
</evidence>
<name>A0A2P8CR25_9BACT</name>
<dbReference type="NCBIfam" id="TIGR01470">
    <property type="entry name" value="cysG_Nterm"/>
    <property type="match status" value="1"/>
</dbReference>
<evidence type="ECO:0000256" key="6">
    <source>
        <dbReference type="ARBA" id="ARBA00023027"/>
    </source>
</evidence>
<accession>A0A2P8CR25</accession>
<evidence type="ECO:0000259" key="11">
    <source>
        <dbReference type="Pfam" id="PF14824"/>
    </source>
</evidence>
<dbReference type="Gene3D" id="3.40.50.720">
    <property type="entry name" value="NAD(P)-binding Rossmann-like Domain"/>
    <property type="match status" value="1"/>
</dbReference>
<feature type="transmembrane region" description="Helical" evidence="10">
    <location>
        <begin position="331"/>
        <end position="354"/>
    </location>
</feature>
<comment type="subcellular location">
    <subcellularLocation>
        <location evidence="10">Cell membrane</location>
        <topology evidence="10">Multi-pass membrane protein</topology>
    </subcellularLocation>
    <subcellularLocation>
        <location evidence="1">Membrane</location>
        <topology evidence="1">Multi-pass membrane protein</topology>
    </subcellularLocation>
</comment>
<keyword evidence="4 10" id="KW-1133">Transmembrane helix</keyword>
<dbReference type="PANTHER" id="PTHR35330">
    <property type="entry name" value="SIROHEME BIOSYNTHESIS PROTEIN MET8"/>
    <property type="match status" value="1"/>
</dbReference>
<gene>
    <name evidence="12" type="ORF">B0I18_11717</name>
</gene>
<feature type="transmembrane region" description="Helical" evidence="10">
    <location>
        <begin position="429"/>
        <end position="452"/>
    </location>
</feature>
<comment type="catalytic activity">
    <reaction evidence="9">
        <text>precorrin-2 + NAD(+) = sirohydrochlorin + NADH + 2 H(+)</text>
        <dbReference type="Rhea" id="RHEA:15613"/>
        <dbReference type="ChEBI" id="CHEBI:15378"/>
        <dbReference type="ChEBI" id="CHEBI:57540"/>
        <dbReference type="ChEBI" id="CHEBI:57945"/>
        <dbReference type="ChEBI" id="CHEBI:58351"/>
        <dbReference type="ChEBI" id="CHEBI:58827"/>
        <dbReference type="EC" id="1.3.1.76"/>
    </reaction>
</comment>
<evidence type="ECO:0000256" key="8">
    <source>
        <dbReference type="ARBA" id="ARBA00023244"/>
    </source>
</evidence>
<dbReference type="Proteomes" id="UP000240572">
    <property type="component" value="Unassembled WGS sequence"/>
</dbReference>
<comment type="pathway">
    <text evidence="2">Porphyrin-containing compound metabolism; siroheme biosynthesis; sirohydrochlorin from precorrin-2: step 1/1.</text>
</comment>
<dbReference type="GO" id="GO:0005886">
    <property type="term" value="C:plasma membrane"/>
    <property type="evidence" value="ECO:0007669"/>
    <property type="project" value="UniProtKB-SubCell"/>
</dbReference>
<evidence type="ECO:0000256" key="3">
    <source>
        <dbReference type="ARBA" id="ARBA00022692"/>
    </source>
</evidence>
<comment type="similarity">
    <text evidence="10">Belongs to the 4-toluene sulfonate uptake permease (TSUP) (TC 2.A.102) family.</text>
</comment>
<keyword evidence="5" id="KW-0560">Oxidoreductase</keyword>
<dbReference type="EMBL" id="PYGD01000017">
    <property type="protein sequence ID" value="PSK87417.1"/>
    <property type="molecule type" value="Genomic_DNA"/>
</dbReference>
<dbReference type="Pfam" id="PF14824">
    <property type="entry name" value="Sirohm_synth_M"/>
    <property type="match status" value="1"/>
</dbReference>
<dbReference type="SUPFAM" id="SSF75615">
    <property type="entry name" value="Siroheme synthase middle domains-like"/>
    <property type="match status" value="1"/>
</dbReference>
<evidence type="ECO:0000313" key="12">
    <source>
        <dbReference type="EMBL" id="PSK87417.1"/>
    </source>
</evidence>
<dbReference type="Pfam" id="PF01925">
    <property type="entry name" value="TauE"/>
    <property type="match status" value="1"/>
</dbReference>
<dbReference type="GO" id="GO:0004325">
    <property type="term" value="F:ferrochelatase activity"/>
    <property type="evidence" value="ECO:0007669"/>
    <property type="project" value="InterPro"/>
</dbReference>
<protein>
    <recommendedName>
        <fullName evidence="10">Probable membrane transporter protein</fullName>
    </recommendedName>
</protein>
<evidence type="ECO:0000256" key="7">
    <source>
        <dbReference type="ARBA" id="ARBA00023136"/>
    </source>
</evidence>
<feature type="transmembrane region" description="Helical" evidence="10">
    <location>
        <begin position="488"/>
        <end position="508"/>
    </location>
</feature>
<evidence type="ECO:0000256" key="10">
    <source>
        <dbReference type="RuleBase" id="RU363041"/>
    </source>
</evidence>
<evidence type="ECO:0000256" key="1">
    <source>
        <dbReference type="ARBA" id="ARBA00004141"/>
    </source>
</evidence>
<dbReference type="InterPro" id="IPR028281">
    <property type="entry name" value="Sirohaem_synthase_central"/>
</dbReference>
<reference evidence="12 13" key="1">
    <citation type="submission" date="2018-03" db="EMBL/GenBank/DDBJ databases">
        <title>Genomic Encyclopedia of Type Strains, Phase III (KMG-III): the genomes of soil and plant-associated and newly described type strains.</title>
        <authorList>
            <person name="Whitman W."/>
        </authorList>
    </citation>
    <scope>NUCLEOTIDE SEQUENCE [LARGE SCALE GENOMIC DNA]</scope>
    <source>
        <strain evidence="12 13">CGMCC 1.12700</strain>
    </source>
</reference>
<feature type="transmembrane region" description="Helical" evidence="10">
    <location>
        <begin position="360"/>
        <end position="381"/>
    </location>
</feature>
<dbReference type="InterPro" id="IPR002781">
    <property type="entry name" value="TM_pro_TauE-like"/>
</dbReference>
<feature type="transmembrane region" description="Helical" evidence="10">
    <location>
        <begin position="222"/>
        <end position="243"/>
    </location>
</feature>
<dbReference type="InterPro" id="IPR006367">
    <property type="entry name" value="Sirohaem_synthase_N"/>
</dbReference>
<keyword evidence="10" id="KW-1003">Cell membrane</keyword>